<evidence type="ECO:0000256" key="9">
    <source>
        <dbReference type="PIRNR" id="PIRNR017222"/>
    </source>
</evidence>
<dbReference type="InterPro" id="IPR013979">
    <property type="entry name" value="TIF_beta_prop-like"/>
</dbReference>
<dbReference type="GO" id="GO:0003729">
    <property type="term" value="F:mRNA binding"/>
    <property type="evidence" value="ECO:0007669"/>
    <property type="project" value="TreeGrafter"/>
</dbReference>
<evidence type="ECO:0000313" key="12">
    <source>
        <dbReference type="EMBL" id="CAD7081503.1"/>
    </source>
</evidence>
<keyword evidence="6" id="KW-0677">Repeat</keyword>
<evidence type="ECO:0000256" key="7">
    <source>
        <dbReference type="ARBA" id="ARBA00022845"/>
    </source>
</evidence>
<dbReference type="EMBL" id="LR899010">
    <property type="protein sequence ID" value="CAD7081503.1"/>
    <property type="molecule type" value="Genomic_DNA"/>
</dbReference>
<feature type="compositionally biased region" description="Basic residues" evidence="10">
    <location>
        <begin position="497"/>
        <end position="506"/>
    </location>
</feature>
<name>A0A7R8UIX6_HERIL</name>
<comment type="function">
    <text evidence="1 9">Functions in the early steps of protein synthesis of a small number of specific mRNAs. Acts by directing the binding of methionyl-tRNAi to 40S ribosomal subunits. In contrast to the eIF-2 complex, it binds methionyl-tRNAi to 40S subunits in a codon-dependent manner, whereas the eIF-2 complex binds methionyl-tRNAi to 40S subunits in a GTP-dependent manner.</text>
</comment>
<feature type="compositionally biased region" description="Polar residues" evidence="10">
    <location>
        <begin position="534"/>
        <end position="550"/>
    </location>
</feature>
<dbReference type="PANTHER" id="PTHR13227:SF0">
    <property type="entry name" value="EUKARYOTIC TRANSLATION INITIATION FACTOR 2A"/>
    <property type="match status" value="1"/>
</dbReference>
<dbReference type="OrthoDB" id="2194683at2759"/>
<accession>A0A7R8UIX6</accession>
<dbReference type="GO" id="GO:0022627">
    <property type="term" value="C:cytosolic small ribosomal subunit"/>
    <property type="evidence" value="ECO:0007669"/>
    <property type="project" value="TreeGrafter"/>
</dbReference>
<keyword evidence="4 9" id="KW-0396">Initiation factor</keyword>
<dbReference type="GO" id="GO:0003743">
    <property type="term" value="F:translation initiation factor activity"/>
    <property type="evidence" value="ECO:0007669"/>
    <property type="project" value="UniProtKB-UniRule"/>
</dbReference>
<keyword evidence="5" id="KW-0853">WD repeat</keyword>
<dbReference type="Proteomes" id="UP000594454">
    <property type="component" value="Chromosome 2"/>
</dbReference>
<feature type="domain" description="Translation initiation factor beta propellor-like" evidence="11">
    <location>
        <begin position="223"/>
        <end position="417"/>
    </location>
</feature>
<evidence type="ECO:0000256" key="10">
    <source>
        <dbReference type="SAM" id="MobiDB-lite"/>
    </source>
</evidence>
<evidence type="ECO:0000259" key="11">
    <source>
        <dbReference type="Pfam" id="PF08662"/>
    </source>
</evidence>
<dbReference type="PANTHER" id="PTHR13227">
    <property type="entry name" value="EUKARYOTIC TRANSLATION INITIATION FACTOR 2A"/>
    <property type="match status" value="1"/>
</dbReference>
<feature type="compositionally biased region" description="Polar residues" evidence="10">
    <location>
        <begin position="442"/>
        <end position="454"/>
    </location>
</feature>
<keyword evidence="13" id="KW-1185">Reference proteome</keyword>
<dbReference type="InterPro" id="IPR011387">
    <property type="entry name" value="TIF2A"/>
</dbReference>
<evidence type="ECO:0000256" key="8">
    <source>
        <dbReference type="ARBA" id="ARBA00022917"/>
    </source>
</evidence>
<sequence length="634" mass="70319">MAVEGISPALAIRSGTGVEFWALTNGKLPYAPNSSLPREESKNCRAIVFSSDGRYAAFANGSAVKIIATSDWKVICSLPRPKAFHLKFSPRGNFLVTWELFTITKDKPEGAPNQYVYEVATGEEVFSLIQKKQSEWEPCWSADESLFALMIGGEAHFYELKGKEGFATSTNKLGSGRNGVLSIAPGQCPPHLAFYVPGAKGAPSMCKIYRYPALQQNQTIACKSFFQADRVEMMWNKRGTGLLLLTSTEVDQTGASYYGKQALHFMSTKGDSFAVQLGKEGPIHSVTWSPKSTEFVVVYGYMPAKATLFNLKCDIIFDFGEASRNCSYFNDFGNLLILAGFGNLRGYVEVWDMNRRKQISSMQAPDSTLLEWCPTGETFVTATTAPRLRIANGFKVWHYSGALLHETLWPQGQELLEVMWQKFGEGVFKENPITDVKVEGIKSSQPEASKQVYQPPNVRLMKEGRLSGNGDVEQQPIIPGLPPGYTGQKNTSSNSNRQKKSRKKKENKNSEAGSKQAAPKGANRQPQQQSQQQETDTNEQANSAGDNNSKQIKEQAKPQHRNAQKNRKNMHVSLPPTGDPEKDQKMRNIAKRLQDIAKLKTKQSKGERLEANQMAKIATENALIEELNSLKLAS</sequence>
<keyword evidence="8 9" id="KW-0648">Protein biosynthesis</keyword>
<dbReference type="OMA" id="RCCAYSP"/>
<evidence type="ECO:0000256" key="2">
    <source>
        <dbReference type="ARBA" id="ARBA00009573"/>
    </source>
</evidence>
<evidence type="ECO:0000256" key="3">
    <source>
        <dbReference type="ARBA" id="ARBA00013819"/>
    </source>
</evidence>
<comment type="similarity">
    <text evidence="2 9">Belongs to the WD repeat EIF2A family.</text>
</comment>
<dbReference type="GO" id="GO:0000049">
    <property type="term" value="F:tRNA binding"/>
    <property type="evidence" value="ECO:0007669"/>
    <property type="project" value="UniProtKB-UniRule"/>
</dbReference>
<dbReference type="Pfam" id="PF08662">
    <property type="entry name" value="eIF2A"/>
    <property type="match status" value="1"/>
</dbReference>
<evidence type="ECO:0000256" key="1">
    <source>
        <dbReference type="ARBA" id="ARBA00003993"/>
    </source>
</evidence>
<proteinExistence type="inferred from homology"/>
<dbReference type="FunCoup" id="A0A7R8UIX6">
    <property type="interactions" value="2308"/>
</dbReference>
<dbReference type="AlphaFoldDB" id="A0A7R8UIX6"/>
<evidence type="ECO:0000313" key="13">
    <source>
        <dbReference type="Proteomes" id="UP000594454"/>
    </source>
</evidence>
<dbReference type="GO" id="GO:0006417">
    <property type="term" value="P:regulation of translation"/>
    <property type="evidence" value="ECO:0007669"/>
    <property type="project" value="UniProtKB-KW"/>
</dbReference>
<dbReference type="Gene3D" id="2.130.10.10">
    <property type="entry name" value="YVTN repeat-like/Quinoprotein amine dehydrogenase"/>
    <property type="match status" value="2"/>
</dbReference>
<evidence type="ECO:0000256" key="6">
    <source>
        <dbReference type="ARBA" id="ARBA00022737"/>
    </source>
</evidence>
<gene>
    <name evidence="12" type="ORF">HERILL_LOCUS4604</name>
</gene>
<protein>
    <recommendedName>
        <fullName evidence="3 9">Eukaryotic translation initiation factor 2A</fullName>
        <shortName evidence="9">eIF-2A</shortName>
    </recommendedName>
</protein>
<dbReference type="PIRSF" id="PIRSF017222">
    <property type="entry name" value="eIF2A"/>
    <property type="match status" value="1"/>
</dbReference>
<dbReference type="GO" id="GO:0043022">
    <property type="term" value="F:ribosome binding"/>
    <property type="evidence" value="ECO:0007669"/>
    <property type="project" value="UniProtKB-UniRule"/>
</dbReference>
<dbReference type="InParanoid" id="A0A7R8UIX6"/>
<feature type="region of interest" description="Disordered" evidence="10">
    <location>
        <begin position="439"/>
        <end position="586"/>
    </location>
</feature>
<dbReference type="SUPFAM" id="SSF82171">
    <property type="entry name" value="DPP6 N-terminal domain-like"/>
    <property type="match status" value="1"/>
</dbReference>
<evidence type="ECO:0000256" key="5">
    <source>
        <dbReference type="ARBA" id="ARBA00022574"/>
    </source>
</evidence>
<keyword evidence="7 9" id="KW-0810">Translation regulation</keyword>
<feature type="compositionally biased region" description="Basic residues" evidence="10">
    <location>
        <begin position="558"/>
        <end position="570"/>
    </location>
</feature>
<dbReference type="InterPro" id="IPR015943">
    <property type="entry name" value="WD40/YVTN_repeat-like_dom_sf"/>
</dbReference>
<evidence type="ECO:0000256" key="4">
    <source>
        <dbReference type="ARBA" id="ARBA00022540"/>
    </source>
</evidence>
<reference evidence="12 13" key="1">
    <citation type="submission" date="2020-11" db="EMBL/GenBank/DDBJ databases">
        <authorList>
            <person name="Wallbank WR R."/>
            <person name="Pardo Diaz C."/>
            <person name="Kozak K."/>
            <person name="Martin S."/>
            <person name="Jiggins C."/>
            <person name="Moest M."/>
            <person name="Warren A I."/>
            <person name="Generalovic N T."/>
            <person name="Byers J.R.P. K."/>
            <person name="Montejo-Kovacevich G."/>
            <person name="Yen C E."/>
        </authorList>
    </citation>
    <scope>NUCLEOTIDE SEQUENCE [LARGE SCALE GENOMIC DNA]</scope>
</reference>
<organism evidence="12 13">
    <name type="scientific">Hermetia illucens</name>
    <name type="common">Black soldier fly</name>
    <dbReference type="NCBI Taxonomy" id="343691"/>
    <lineage>
        <taxon>Eukaryota</taxon>
        <taxon>Metazoa</taxon>
        <taxon>Ecdysozoa</taxon>
        <taxon>Arthropoda</taxon>
        <taxon>Hexapoda</taxon>
        <taxon>Insecta</taxon>
        <taxon>Pterygota</taxon>
        <taxon>Neoptera</taxon>
        <taxon>Endopterygota</taxon>
        <taxon>Diptera</taxon>
        <taxon>Brachycera</taxon>
        <taxon>Stratiomyomorpha</taxon>
        <taxon>Stratiomyidae</taxon>
        <taxon>Hermetiinae</taxon>
        <taxon>Hermetia</taxon>
    </lineage>
</organism>